<dbReference type="Proteomes" id="UP000708148">
    <property type="component" value="Unassembled WGS sequence"/>
</dbReference>
<accession>A0A8S1J0K2</accession>
<reference evidence="1" key="1">
    <citation type="submission" date="2020-12" db="EMBL/GenBank/DDBJ databases">
        <authorList>
            <person name="Iha C."/>
        </authorList>
    </citation>
    <scope>NUCLEOTIDE SEQUENCE</scope>
</reference>
<dbReference type="AlphaFoldDB" id="A0A8S1J0K2"/>
<keyword evidence="2" id="KW-1185">Reference proteome</keyword>
<gene>
    <name evidence="1" type="ORF">OSTQU699_LOCUS6347</name>
</gene>
<proteinExistence type="predicted"/>
<protein>
    <submittedName>
        <fullName evidence="1">Uncharacterized protein</fullName>
    </submittedName>
</protein>
<evidence type="ECO:0000313" key="1">
    <source>
        <dbReference type="EMBL" id="CAD7700988.1"/>
    </source>
</evidence>
<comment type="caution">
    <text evidence="1">The sequence shown here is derived from an EMBL/GenBank/DDBJ whole genome shotgun (WGS) entry which is preliminary data.</text>
</comment>
<organism evidence="1 2">
    <name type="scientific">Ostreobium quekettii</name>
    <dbReference type="NCBI Taxonomy" id="121088"/>
    <lineage>
        <taxon>Eukaryota</taxon>
        <taxon>Viridiplantae</taxon>
        <taxon>Chlorophyta</taxon>
        <taxon>core chlorophytes</taxon>
        <taxon>Ulvophyceae</taxon>
        <taxon>TCBD clade</taxon>
        <taxon>Bryopsidales</taxon>
        <taxon>Ostreobineae</taxon>
        <taxon>Ostreobiaceae</taxon>
        <taxon>Ostreobium</taxon>
    </lineage>
</organism>
<dbReference type="EMBL" id="CAJHUC010001399">
    <property type="protein sequence ID" value="CAD7700988.1"/>
    <property type="molecule type" value="Genomic_DNA"/>
</dbReference>
<evidence type="ECO:0000313" key="2">
    <source>
        <dbReference type="Proteomes" id="UP000708148"/>
    </source>
</evidence>
<name>A0A8S1J0K2_9CHLO</name>
<sequence length="121" mass="12988">MNDRTWPGLQCGAVYCVYCVLWCVVCLSCAPGCCHVLVSIALTSADIPCNAQNLFLAHMATKGRKLLWEVLQSETASRNSVAGRGQRCPNSSTVAALARLSDASPHTFHSLDNDACKDGFP</sequence>